<dbReference type="GO" id="GO:0005125">
    <property type="term" value="F:cytokine activity"/>
    <property type="evidence" value="ECO:0007669"/>
    <property type="project" value="UniProtKB-KW"/>
</dbReference>
<evidence type="ECO:0000313" key="7">
    <source>
        <dbReference type="EMBL" id="KAJ8398856.1"/>
    </source>
</evidence>
<protein>
    <recommendedName>
        <fullName evidence="9">Interferon gamma</fullName>
    </recommendedName>
</protein>
<evidence type="ECO:0000256" key="6">
    <source>
        <dbReference type="SAM" id="SignalP"/>
    </source>
</evidence>
<dbReference type="EMBL" id="JAINUG010000087">
    <property type="protein sequence ID" value="KAJ8398856.1"/>
    <property type="molecule type" value="Genomic_DNA"/>
</dbReference>
<comment type="subcellular location">
    <subcellularLocation>
        <location evidence="1">Secreted</location>
    </subcellularLocation>
</comment>
<dbReference type="AlphaFoldDB" id="A0AAD7SCH5"/>
<dbReference type="Gene3D" id="1.20.1250.10">
    <property type="match status" value="1"/>
</dbReference>
<dbReference type="GO" id="GO:0005615">
    <property type="term" value="C:extracellular space"/>
    <property type="evidence" value="ECO:0007669"/>
    <property type="project" value="UniProtKB-KW"/>
</dbReference>
<dbReference type="PANTHER" id="PTHR11419:SF0">
    <property type="entry name" value="INTERFERON GAMMA"/>
    <property type="match status" value="1"/>
</dbReference>
<reference evidence="7" key="1">
    <citation type="journal article" date="2023" name="Science">
        <title>Genome structures resolve the early diversification of teleost fishes.</title>
        <authorList>
            <person name="Parey E."/>
            <person name="Louis A."/>
            <person name="Montfort J."/>
            <person name="Bouchez O."/>
            <person name="Roques C."/>
            <person name="Iampietro C."/>
            <person name="Lluch J."/>
            <person name="Castinel A."/>
            <person name="Donnadieu C."/>
            <person name="Desvignes T."/>
            <person name="Floi Bucao C."/>
            <person name="Jouanno E."/>
            <person name="Wen M."/>
            <person name="Mejri S."/>
            <person name="Dirks R."/>
            <person name="Jansen H."/>
            <person name="Henkel C."/>
            <person name="Chen W.J."/>
            <person name="Zahm M."/>
            <person name="Cabau C."/>
            <person name="Klopp C."/>
            <person name="Thompson A.W."/>
            <person name="Robinson-Rechavi M."/>
            <person name="Braasch I."/>
            <person name="Lecointre G."/>
            <person name="Bobe J."/>
            <person name="Postlethwait J.H."/>
            <person name="Berthelot C."/>
            <person name="Roest Crollius H."/>
            <person name="Guiguen Y."/>
        </authorList>
    </citation>
    <scope>NUCLEOTIDE SEQUENCE</scope>
    <source>
        <strain evidence="7">NC1722</strain>
    </source>
</reference>
<accession>A0AAD7SCH5</accession>
<organism evidence="7 8">
    <name type="scientific">Aldrovandia affinis</name>
    <dbReference type="NCBI Taxonomy" id="143900"/>
    <lineage>
        <taxon>Eukaryota</taxon>
        <taxon>Metazoa</taxon>
        <taxon>Chordata</taxon>
        <taxon>Craniata</taxon>
        <taxon>Vertebrata</taxon>
        <taxon>Euteleostomi</taxon>
        <taxon>Actinopterygii</taxon>
        <taxon>Neopterygii</taxon>
        <taxon>Teleostei</taxon>
        <taxon>Notacanthiformes</taxon>
        <taxon>Halosauridae</taxon>
        <taxon>Aldrovandia</taxon>
    </lineage>
</organism>
<dbReference type="GO" id="GO:0005133">
    <property type="term" value="F:type II interferon receptor binding"/>
    <property type="evidence" value="ECO:0007669"/>
    <property type="project" value="InterPro"/>
</dbReference>
<evidence type="ECO:0000256" key="1">
    <source>
        <dbReference type="ARBA" id="ARBA00004613"/>
    </source>
</evidence>
<comment type="similarity">
    <text evidence="2">Belongs to the type II (or gamma) interferon family.</text>
</comment>
<dbReference type="SUPFAM" id="SSF47266">
    <property type="entry name" value="4-helical cytokines"/>
    <property type="match status" value="1"/>
</dbReference>
<keyword evidence="3" id="KW-0202">Cytokine</keyword>
<name>A0AAD7SCH5_9TELE</name>
<evidence type="ECO:0000256" key="4">
    <source>
        <dbReference type="ARBA" id="ARBA00022525"/>
    </source>
</evidence>
<evidence type="ECO:0000256" key="3">
    <source>
        <dbReference type="ARBA" id="ARBA00022514"/>
    </source>
</evidence>
<evidence type="ECO:0000256" key="5">
    <source>
        <dbReference type="ARBA" id="ARBA00023180"/>
    </source>
</evidence>
<dbReference type="PANTHER" id="PTHR11419">
    <property type="entry name" value="INTERFERON GAMMA"/>
    <property type="match status" value="1"/>
</dbReference>
<sequence length="187" mass="22057">MNSLCGLLLFCGICFMTLGWANSVGQVPENIQKDFKKLKEQLHLVHNKENDDLFGNPLFLKKPDVFNSNLMEGEKKLLMQETLEVSLKILTNLMKHTPEEEMRTNILAVRGRVEDLRDRYYLDKDHILQKRLKALWDIKTDELETQRKAVYELMDVYNKANKLGSEIHEKKIRRRRRQAQRSSTKLL</sequence>
<dbReference type="Proteomes" id="UP001221898">
    <property type="component" value="Unassembled WGS sequence"/>
</dbReference>
<proteinExistence type="inferred from homology"/>
<feature type="chain" id="PRO_5041975942" description="Interferon gamma" evidence="6">
    <location>
        <begin position="22"/>
        <end position="187"/>
    </location>
</feature>
<dbReference type="Pfam" id="PF00714">
    <property type="entry name" value="IFN-gamma"/>
    <property type="match status" value="1"/>
</dbReference>
<evidence type="ECO:0008006" key="9">
    <source>
        <dbReference type="Google" id="ProtNLM"/>
    </source>
</evidence>
<feature type="signal peptide" evidence="6">
    <location>
        <begin position="1"/>
        <end position="21"/>
    </location>
</feature>
<keyword evidence="8" id="KW-1185">Reference proteome</keyword>
<gene>
    <name evidence="7" type="ORF">AAFF_G00417640</name>
</gene>
<dbReference type="GO" id="GO:0006955">
    <property type="term" value="P:immune response"/>
    <property type="evidence" value="ECO:0007669"/>
    <property type="project" value="InterPro"/>
</dbReference>
<dbReference type="InterPro" id="IPR009079">
    <property type="entry name" value="4_helix_cytokine-like_core"/>
</dbReference>
<keyword evidence="4" id="KW-0964">Secreted</keyword>
<evidence type="ECO:0000313" key="8">
    <source>
        <dbReference type="Proteomes" id="UP001221898"/>
    </source>
</evidence>
<dbReference type="InterPro" id="IPR002069">
    <property type="entry name" value="Interferon_gamma"/>
</dbReference>
<keyword evidence="6" id="KW-0732">Signal</keyword>
<keyword evidence="5" id="KW-0325">Glycoprotein</keyword>
<evidence type="ECO:0000256" key="2">
    <source>
        <dbReference type="ARBA" id="ARBA00007566"/>
    </source>
</evidence>
<comment type="caution">
    <text evidence="7">The sequence shown here is derived from an EMBL/GenBank/DDBJ whole genome shotgun (WGS) entry which is preliminary data.</text>
</comment>